<sequence length="131" mass="14980">MAIKENSKEIEGSNVSLSSHYRDLNINGLTKEKLLLKNLKDIAEEYIELEKIKNKFAHIVLKNQNLLDFSEFIQSPRFSIKESSLIKKGFSANIRGLNIVSVDGSSVSKKFMNVDFSFLKAIAVKYYFKKN</sequence>
<organism evidence="1">
    <name type="scientific">marine sediment metagenome</name>
    <dbReference type="NCBI Taxonomy" id="412755"/>
    <lineage>
        <taxon>unclassified sequences</taxon>
        <taxon>metagenomes</taxon>
        <taxon>ecological metagenomes</taxon>
    </lineage>
</organism>
<gene>
    <name evidence="1" type="ORF">LCGC14_1376370</name>
</gene>
<accession>A0A0F9N5X9</accession>
<evidence type="ECO:0000313" key="1">
    <source>
        <dbReference type="EMBL" id="KKM76807.1"/>
    </source>
</evidence>
<comment type="caution">
    <text evidence="1">The sequence shown here is derived from an EMBL/GenBank/DDBJ whole genome shotgun (WGS) entry which is preliminary data.</text>
</comment>
<feature type="non-terminal residue" evidence="1">
    <location>
        <position position="131"/>
    </location>
</feature>
<proteinExistence type="predicted"/>
<dbReference type="EMBL" id="LAZR01008743">
    <property type="protein sequence ID" value="KKM76807.1"/>
    <property type="molecule type" value="Genomic_DNA"/>
</dbReference>
<reference evidence="1" key="1">
    <citation type="journal article" date="2015" name="Nature">
        <title>Complex archaea that bridge the gap between prokaryotes and eukaryotes.</title>
        <authorList>
            <person name="Spang A."/>
            <person name="Saw J.H."/>
            <person name="Jorgensen S.L."/>
            <person name="Zaremba-Niedzwiedzka K."/>
            <person name="Martijn J."/>
            <person name="Lind A.E."/>
            <person name="van Eijk R."/>
            <person name="Schleper C."/>
            <person name="Guy L."/>
            <person name="Ettema T.J."/>
        </authorList>
    </citation>
    <scope>NUCLEOTIDE SEQUENCE</scope>
</reference>
<name>A0A0F9N5X9_9ZZZZ</name>
<protein>
    <submittedName>
        <fullName evidence="1">Uncharacterized protein</fullName>
    </submittedName>
</protein>
<dbReference type="AlphaFoldDB" id="A0A0F9N5X9"/>